<sequence>MTNEFTFGITTTHFDEDYSPSNSSRSTTNFANLARGDDRQQNLRTTLAMIDDRFNDLASSDNPKRDRYSVELEIVSIDLHLPSDGAYEAFPLIEILDTHIVDHQTGKRVHGIVGNNFSSYVRDYDFSVVLPKHSASASGLAVPRDFGDLHGKLFRHFLDSDAYVERFEKPPVICISVSSKETYRRTGNRHPVLGIEYDQDARSLTDHYFAKMGLNVRYFMPPGSVAPFAFYFVGDLTSDYSDLELIGLISTMEAFQKIYRPEIYNAHSPAPEVYRPKLENPDYSPVSVAYDREERGQLAIIQGKLAEERFMNPFHDVLERWAANYPLPTRQNAENQPA</sequence>
<gene>
    <name evidence="1" type="ORF">GCM10011399_30400</name>
</gene>
<dbReference type="Proteomes" id="UP000598775">
    <property type="component" value="Unassembled WGS sequence"/>
</dbReference>
<dbReference type="AlphaFoldDB" id="A0A917EYV9"/>
<dbReference type="InterPro" id="IPR015004">
    <property type="entry name" value="MesX"/>
</dbReference>
<dbReference type="EMBL" id="BMGP01000006">
    <property type="protein sequence ID" value="GGF35292.1"/>
    <property type="molecule type" value="Genomic_DNA"/>
</dbReference>
<evidence type="ECO:0000313" key="1">
    <source>
        <dbReference type="EMBL" id="GGF35292.1"/>
    </source>
</evidence>
<dbReference type="RefSeq" id="WP_188679748.1">
    <property type="nucleotide sequence ID" value="NZ_BMGP01000006.1"/>
</dbReference>
<protein>
    <recommendedName>
        <fullName evidence="3">DUF1852 domain-containing protein</fullName>
    </recommendedName>
</protein>
<comment type="caution">
    <text evidence="1">The sequence shown here is derived from an EMBL/GenBank/DDBJ whole genome shotgun (WGS) entry which is preliminary data.</text>
</comment>
<reference evidence="1 2" key="1">
    <citation type="journal article" date="2014" name="Int. J. Syst. Evol. Microbiol.">
        <title>Complete genome sequence of Corynebacterium casei LMG S-19264T (=DSM 44701T), isolated from a smear-ripened cheese.</title>
        <authorList>
            <consortium name="US DOE Joint Genome Institute (JGI-PGF)"/>
            <person name="Walter F."/>
            <person name="Albersmeier A."/>
            <person name="Kalinowski J."/>
            <person name="Ruckert C."/>
        </authorList>
    </citation>
    <scope>NUCLEOTIDE SEQUENCE [LARGE SCALE GENOMIC DNA]</scope>
    <source>
        <strain evidence="1 2">CGMCC 1.12976</strain>
    </source>
</reference>
<dbReference type="Pfam" id="PF08908">
    <property type="entry name" value="MesX"/>
    <property type="match status" value="1"/>
</dbReference>
<keyword evidence="2" id="KW-1185">Reference proteome</keyword>
<evidence type="ECO:0000313" key="2">
    <source>
        <dbReference type="Proteomes" id="UP000598775"/>
    </source>
</evidence>
<organism evidence="1 2">
    <name type="scientific">Subtercola lobariae</name>
    <dbReference type="NCBI Taxonomy" id="1588641"/>
    <lineage>
        <taxon>Bacteria</taxon>
        <taxon>Bacillati</taxon>
        <taxon>Actinomycetota</taxon>
        <taxon>Actinomycetes</taxon>
        <taxon>Micrococcales</taxon>
        <taxon>Microbacteriaceae</taxon>
        <taxon>Subtercola</taxon>
    </lineage>
</organism>
<proteinExistence type="predicted"/>
<evidence type="ECO:0008006" key="3">
    <source>
        <dbReference type="Google" id="ProtNLM"/>
    </source>
</evidence>
<name>A0A917EYV9_9MICO</name>
<accession>A0A917EYV9</accession>